<evidence type="ECO:0000256" key="3">
    <source>
        <dbReference type="RuleBase" id="RU363034"/>
    </source>
</evidence>
<dbReference type="InterPro" id="IPR050430">
    <property type="entry name" value="Peptidase_S1"/>
</dbReference>
<dbReference type="PROSITE" id="PS00134">
    <property type="entry name" value="TRYPSIN_HIS"/>
    <property type="match status" value="1"/>
</dbReference>
<keyword evidence="4" id="KW-0732">Signal</keyword>
<dbReference type="InterPro" id="IPR033116">
    <property type="entry name" value="TRYPSIN_SER"/>
</dbReference>
<dbReference type="EMBL" id="MBFT01000321">
    <property type="protein sequence ID" value="PVU93487.1"/>
    <property type="molecule type" value="Genomic_DNA"/>
</dbReference>
<gene>
    <name evidence="6" type="ORF">BB559_003248</name>
</gene>
<keyword evidence="3" id="KW-0645">Protease</keyword>
<evidence type="ECO:0000313" key="7">
    <source>
        <dbReference type="Proteomes" id="UP000245699"/>
    </source>
</evidence>
<feature type="signal peptide" evidence="4">
    <location>
        <begin position="1"/>
        <end position="19"/>
    </location>
</feature>
<dbReference type="Pfam" id="PF00089">
    <property type="entry name" value="Trypsin"/>
    <property type="match status" value="1"/>
</dbReference>
<dbReference type="OrthoDB" id="6380398at2759"/>
<comment type="caution">
    <text evidence="6">The sequence shown here is derived from an EMBL/GenBank/DDBJ whole genome shotgun (WGS) entry which is preliminary data.</text>
</comment>
<accession>A0A2T9YMD1</accession>
<dbReference type="PANTHER" id="PTHR24276:SF91">
    <property type="entry name" value="AT26814P-RELATED"/>
    <property type="match status" value="1"/>
</dbReference>
<keyword evidence="7" id="KW-1185">Reference proteome</keyword>
<dbReference type="CDD" id="cd00190">
    <property type="entry name" value="Tryp_SPc"/>
    <property type="match status" value="1"/>
</dbReference>
<dbReference type="SUPFAM" id="SSF50494">
    <property type="entry name" value="Trypsin-like serine proteases"/>
    <property type="match status" value="1"/>
</dbReference>
<dbReference type="InterPro" id="IPR018114">
    <property type="entry name" value="TRYPSIN_HIS"/>
</dbReference>
<dbReference type="PANTHER" id="PTHR24276">
    <property type="entry name" value="POLYSERASE-RELATED"/>
    <property type="match status" value="1"/>
</dbReference>
<feature type="chain" id="PRO_5015407726" description="Peptidase S1 domain-containing protein" evidence="4">
    <location>
        <begin position="20"/>
        <end position="795"/>
    </location>
</feature>
<keyword evidence="3" id="KW-0720">Serine protease</keyword>
<dbReference type="PROSITE" id="PS00135">
    <property type="entry name" value="TRYPSIN_SER"/>
    <property type="match status" value="1"/>
</dbReference>
<dbReference type="GO" id="GO:0006508">
    <property type="term" value="P:proteolysis"/>
    <property type="evidence" value="ECO:0007669"/>
    <property type="project" value="UniProtKB-KW"/>
</dbReference>
<evidence type="ECO:0000256" key="4">
    <source>
        <dbReference type="SAM" id="SignalP"/>
    </source>
</evidence>
<protein>
    <recommendedName>
        <fullName evidence="5">Peptidase S1 domain-containing protein</fullName>
    </recommendedName>
</protein>
<dbReference type="SMART" id="SM00020">
    <property type="entry name" value="Tryp_SPc"/>
    <property type="match status" value="1"/>
</dbReference>
<dbReference type="PRINTS" id="PR00722">
    <property type="entry name" value="CHYMOTRYPSIN"/>
</dbReference>
<dbReference type="AlphaFoldDB" id="A0A2T9YMD1"/>
<dbReference type="InterPro" id="IPR009003">
    <property type="entry name" value="Peptidase_S1_PA"/>
</dbReference>
<reference evidence="6 7" key="1">
    <citation type="journal article" date="2018" name="MBio">
        <title>Comparative Genomics Reveals the Core Gene Toolbox for the Fungus-Insect Symbiosis.</title>
        <authorList>
            <person name="Wang Y."/>
            <person name="Stata M."/>
            <person name="Wang W."/>
            <person name="Stajich J.E."/>
            <person name="White M.M."/>
            <person name="Moncalvo J.M."/>
        </authorList>
    </citation>
    <scope>NUCLEOTIDE SEQUENCE [LARGE SCALE GENOMIC DNA]</scope>
    <source>
        <strain evidence="6 7">AUS-77-4</strain>
    </source>
</reference>
<comment type="similarity">
    <text evidence="1">Belongs to the peptidase S1 family.</text>
</comment>
<evidence type="ECO:0000256" key="2">
    <source>
        <dbReference type="ARBA" id="ARBA00023157"/>
    </source>
</evidence>
<dbReference type="Proteomes" id="UP000245699">
    <property type="component" value="Unassembled WGS sequence"/>
</dbReference>
<dbReference type="GO" id="GO:0004252">
    <property type="term" value="F:serine-type endopeptidase activity"/>
    <property type="evidence" value="ECO:0007669"/>
    <property type="project" value="InterPro"/>
</dbReference>
<dbReference type="PROSITE" id="PS50240">
    <property type="entry name" value="TRYPSIN_DOM"/>
    <property type="match status" value="1"/>
</dbReference>
<evidence type="ECO:0000259" key="5">
    <source>
        <dbReference type="PROSITE" id="PS50240"/>
    </source>
</evidence>
<dbReference type="InterPro" id="IPR043504">
    <property type="entry name" value="Peptidase_S1_PA_chymotrypsin"/>
</dbReference>
<proteinExistence type="inferred from homology"/>
<sequence length="795" mass="85239">MIWKLYILSNICILGFANGYVPPPRLSDPSITFGKSPRIINGQTASTNEFPFAASLQITFEGNGFSCGGSIINEKWILTAAHCMYPGDRLLTPNEVKVGYGNSNREKQTFGTVSNIFVMPGYNRNDTTPLNDITLLELSSPIPIDNTTTSVIQFRNVPIPPQTSTTAIGWGAASQDPNSGAVDDLLKVNLLVGTPDFCKSIYPQYTENGLFICTSTDPGGFDTCYGDSGGPLLYNEPSGKQSLSGVLSFGDSIGNPSRPVCGDPKGASFFTRPIYVIDFISQTTRIDKSYFVYNPLGTTQTPISSSPRSTISTPAGGPVSINQCVDQNTNNCIVQQTTGVMSAVSSTISPTAVLTLQVPETAIPQTPTAVEQQQPIVVSNTLTMSTVVETNYQTSGCTIYMNRTTKIFYYTCAPTTPITVSPTSITVVPTTPTTMVPTCTNCVIPTSITVVPTCTNCVIPTSTTVVPTTPTTVIPTTPTTMVPTCTNCVIPTSPTVVPTCTNCCVIPTSTSSVSCQSNSSPPTVLPTSILPTTTYKYYQVIVPTISPTSDTCKSTTSNNSAINTSTPLINPIISTVNNTPPQTPALQLPTDQGNVQSTLVLSETPALQLPTDQGNVESSISIPENLILQTPTDQGNVQSTLVLSETPALQLPTDQGNVESSITIPENLILQTPTDQGNVQAMPSLSETPQVGRINQDEDRVPVIILKRDLHGLDPTKTIGDIKKRDDDLDKLQFEQQLEKFKKLIKLKIALDKILNSQSTEIYETKTKTLTNPPFIIDINSRIILLSKPVPTISN</sequence>
<keyword evidence="3" id="KW-0378">Hydrolase</keyword>
<name>A0A2T9YMD1_9FUNG</name>
<organism evidence="6 7">
    <name type="scientific">Furculomyces boomerangus</name>
    <dbReference type="NCBI Taxonomy" id="61424"/>
    <lineage>
        <taxon>Eukaryota</taxon>
        <taxon>Fungi</taxon>
        <taxon>Fungi incertae sedis</taxon>
        <taxon>Zoopagomycota</taxon>
        <taxon>Kickxellomycotina</taxon>
        <taxon>Harpellomycetes</taxon>
        <taxon>Harpellales</taxon>
        <taxon>Harpellaceae</taxon>
        <taxon>Furculomyces</taxon>
    </lineage>
</organism>
<dbReference type="STRING" id="61424.A0A2T9YMD1"/>
<keyword evidence="2" id="KW-1015">Disulfide bond</keyword>
<evidence type="ECO:0000256" key="1">
    <source>
        <dbReference type="ARBA" id="ARBA00007664"/>
    </source>
</evidence>
<feature type="domain" description="Peptidase S1" evidence="5">
    <location>
        <begin position="39"/>
        <end position="285"/>
    </location>
</feature>
<dbReference type="InterPro" id="IPR001314">
    <property type="entry name" value="Peptidase_S1A"/>
</dbReference>
<evidence type="ECO:0000313" key="6">
    <source>
        <dbReference type="EMBL" id="PVU93487.1"/>
    </source>
</evidence>
<dbReference type="Gene3D" id="2.40.10.10">
    <property type="entry name" value="Trypsin-like serine proteases"/>
    <property type="match status" value="1"/>
</dbReference>
<dbReference type="InterPro" id="IPR001254">
    <property type="entry name" value="Trypsin_dom"/>
</dbReference>
<dbReference type="FunFam" id="2.40.10.10:FF:000068">
    <property type="entry name" value="transmembrane protease serine 2"/>
    <property type="match status" value="1"/>
</dbReference>